<gene>
    <name evidence="1" type="ORF">KCQ71_11710</name>
</gene>
<accession>A0ABS7SAW2</accession>
<comment type="caution">
    <text evidence="1">The sequence shown here is derived from an EMBL/GenBank/DDBJ whole genome shotgun (WGS) entry which is preliminary data.</text>
</comment>
<dbReference type="Gene3D" id="3.40.50.720">
    <property type="entry name" value="NAD(P)-binding Rossmann-like Domain"/>
    <property type="match status" value="1"/>
</dbReference>
<dbReference type="Proteomes" id="UP000826651">
    <property type="component" value="Unassembled WGS sequence"/>
</dbReference>
<sequence length="402" mass="43042">MTTTATQRRPRVAIIATTWFTDSHADVIGTRLVQGYSWAGHRIDPRVEVASVYVEQLGAHAGERLRPDIAVELTDRHGVPRYPSAAEAIGLGRGGVNVDGVVIIGEHGDYEENEFGQKLYPRRRLFDAVVATMIGAGRTVPVFTDKHLAWSFADAHAMYEVARRHAIPLLAGSSVPLAWREPTGSEWPLGAPMTDAVGVCYGSTEAYGFHSLEGIQVFAERRAGGESGVRSVRTLTGAAAARALTDGTVDAELFERALATLQVDPRSAEEARRAPQAVFLIEYLDGLRAASVNCQGAVAGFATAARGPADEAAAQLWLQGGPEYGHFIFLVRQIESMMLARRTPYPVERTLLTTGILAAAMRSLRGGARLDTPELAISYQPTAHVPDTGVQLPVPGAPAGGQ</sequence>
<evidence type="ECO:0000313" key="1">
    <source>
        <dbReference type="EMBL" id="MBZ2196824.1"/>
    </source>
</evidence>
<evidence type="ECO:0000313" key="2">
    <source>
        <dbReference type="Proteomes" id="UP000826651"/>
    </source>
</evidence>
<protein>
    <submittedName>
        <fullName evidence="1">Uncharacterized protein</fullName>
    </submittedName>
</protein>
<keyword evidence="2" id="KW-1185">Reference proteome</keyword>
<name>A0ABS7SAW2_9MICO</name>
<reference evidence="1 2" key="1">
    <citation type="submission" date="2021-04" db="EMBL/GenBank/DDBJ databases">
        <title>Ruania sp. nov., isolated from sandy soil of mangrove forest.</title>
        <authorList>
            <person name="Ge X."/>
            <person name="Huang R."/>
            <person name="Liu W."/>
        </authorList>
    </citation>
    <scope>NUCLEOTIDE SEQUENCE [LARGE SCALE GENOMIC DNA]</scope>
    <source>
        <strain evidence="1 2">N2-46</strain>
    </source>
</reference>
<organism evidence="1 2">
    <name type="scientific">Occultella gossypii</name>
    <dbReference type="NCBI Taxonomy" id="2800820"/>
    <lineage>
        <taxon>Bacteria</taxon>
        <taxon>Bacillati</taxon>
        <taxon>Actinomycetota</taxon>
        <taxon>Actinomycetes</taxon>
        <taxon>Micrococcales</taxon>
        <taxon>Ruaniaceae</taxon>
        <taxon>Occultella</taxon>
    </lineage>
</organism>
<proteinExistence type="predicted"/>
<dbReference type="RefSeq" id="WP_223406055.1">
    <property type="nucleotide sequence ID" value="NZ_JAGSHT010000011.1"/>
</dbReference>
<dbReference type="EMBL" id="JAGSHT010000011">
    <property type="protein sequence ID" value="MBZ2196824.1"/>
    <property type="molecule type" value="Genomic_DNA"/>
</dbReference>